<dbReference type="PANTHER" id="PTHR24148">
    <property type="entry name" value="ANKYRIN REPEAT DOMAIN-CONTAINING PROTEIN 39 HOMOLOG-RELATED"/>
    <property type="match status" value="1"/>
</dbReference>
<organism evidence="2 3">
    <name type="scientific">Lasiosphaeris hirsuta</name>
    <dbReference type="NCBI Taxonomy" id="260670"/>
    <lineage>
        <taxon>Eukaryota</taxon>
        <taxon>Fungi</taxon>
        <taxon>Dikarya</taxon>
        <taxon>Ascomycota</taxon>
        <taxon>Pezizomycotina</taxon>
        <taxon>Sordariomycetes</taxon>
        <taxon>Sordariomycetidae</taxon>
        <taxon>Sordariales</taxon>
        <taxon>Lasiosphaeriaceae</taxon>
        <taxon>Lasiosphaeris</taxon>
    </lineage>
</organism>
<feature type="domain" description="Heterokaryon incompatibility" evidence="1">
    <location>
        <begin position="31"/>
        <end position="114"/>
    </location>
</feature>
<dbReference type="Pfam" id="PF06985">
    <property type="entry name" value="HET"/>
    <property type="match status" value="1"/>
</dbReference>
<accession>A0AA40DLX9</accession>
<sequence length="437" mass="48318">MKLFVRLHINGQGWGLLEQDTPSTPNQLSDFICVSYSWGLGRSLNPFHPPYPVSDRTLPVLATTITQRPTARKIWIDAFCVPPPSQPSLRTSTLQSMGFIYSRAAEVIVVLTSAALPVLRQALLSSALSQSHLDILEAEDWVTRAWTYQEAVNAHRLRITCDGSPPDTAVDSMPFFNALGRALVSLAPTERARYPRLNAFEELMADCAVAGYLERSALQVMAMMDERTQTVPEDHFYAMMGAISTEPARAVEGVSPCEAFMRLCERKGDYSFLFSSEGREEREEMRWRPREGGLKPGGEVKRGCLVLENVVMLQLASPGEDVMAFIERWLAGFKPYGSWPHLEPEQAAFEALRALGFSGSSEYLGAECGLVFPHDPVPRSAKNVEILVAVEIMWTLGAPALVRYRDNAGSGVLSYVPGVFFGKIQNGIRVPAAVNLF</sequence>
<dbReference type="InterPro" id="IPR010730">
    <property type="entry name" value="HET"/>
</dbReference>
<dbReference type="EMBL" id="JAUKUA010000007">
    <property type="protein sequence ID" value="KAK0705682.1"/>
    <property type="molecule type" value="Genomic_DNA"/>
</dbReference>
<protein>
    <recommendedName>
        <fullName evidence="1">Heterokaryon incompatibility domain-containing protein</fullName>
    </recommendedName>
</protein>
<proteinExistence type="predicted"/>
<dbReference type="PANTHER" id="PTHR24148:SF64">
    <property type="entry name" value="HETEROKARYON INCOMPATIBILITY DOMAIN-CONTAINING PROTEIN"/>
    <property type="match status" value="1"/>
</dbReference>
<reference evidence="2" key="1">
    <citation type="submission" date="2023-06" db="EMBL/GenBank/DDBJ databases">
        <title>Genome-scale phylogeny and comparative genomics of the fungal order Sordariales.</title>
        <authorList>
            <consortium name="Lawrence Berkeley National Laboratory"/>
            <person name="Hensen N."/>
            <person name="Bonometti L."/>
            <person name="Westerberg I."/>
            <person name="Brannstrom I.O."/>
            <person name="Guillou S."/>
            <person name="Cros-Aarteil S."/>
            <person name="Calhoun S."/>
            <person name="Haridas S."/>
            <person name="Kuo A."/>
            <person name="Mondo S."/>
            <person name="Pangilinan J."/>
            <person name="Riley R."/>
            <person name="Labutti K."/>
            <person name="Andreopoulos B."/>
            <person name="Lipzen A."/>
            <person name="Chen C."/>
            <person name="Yanf M."/>
            <person name="Daum C."/>
            <person name="Ng V."/>
            <person name="Clum A."/>
            <person name="Steindorff A."/>
            <person name="Ohm R."/>
            <person name="Martin F."/>
            <person name="Silar P."/>
            <person name="Natvig D."/>
            <person name="Lalanne C."/>
            <person name="Gautier V."/>
            <person name="Ament-Velasquez S.L."/>
            <person name="Kruys A."/>
            <person name="Hutchinson M.I."/>
            <person name="Powell A.J."/>
            <person name="Barry K."/>
            <person name="Miller A.N."/>
            <person name="Grigoriev I.V."/>
            <person name="Debuchy R."/>
            <person name="Gladieux P."/>
            <person name="Thoren M.H."/>
            <person name="Johannesson H."/>
        </authorList>
    </citation>
    <scope>NUCLEOTIDE SEQUENCE</scope>
    <source>
        <strain evidence="2">SMH4607-1</strain>
    </source>
</reference>
<evidence type="ECO:0000313" key="3">
    <source>
        <dbReference type="Proteomes" id="UP001172102"/>
    </source>
</evidence>
<comment type="caution">
    <text evidence="2">The sequence shown here is derived from an EMBL/GenBank/DDBJ whole genome shotgun (WGS) entry which is preliminary data.</text>
</comment>
<name>A0AA40DLX9_9PEZI</name>
<dbReference type="AlphaFoldDB" id="A0AA40DLX9"/>
<evidence type="ECO:0000259" key="1">
    <source>
        <dbReference type="Pfam" id="PF06985"/>
    </source>
</evidence>
<evidence type="ECO:0000313" key="2">
    <source>
        <dbReference type="EMBL" id="KAK0705682.1"/>
    </source>
</evidence>
<dbReference type="Proteomes" id="UP001172102">
    <property type="component" value="Unassembled WGS sequence"/>
</dbReference>
<keyword evidence="3" id="KW-1185">Reference proteome</keyword>
<gene>
    <name evidence="2" type="ORF">B0H67DRAFT_594739</name>
</gene>
<dbReference type="InterPro" id="IPR052895">
    <property type="entry name" value="HetReg/Transcr_Mod"/>
</dbReference>